<reference evidence="1" key="1">
    <citation type="submission" date="2021-05" db="EMBL/GenBank/DDBJ databases">
        <authorList>
            <person name="Scholz U."/>
            <person name="Mascher M."/>
            <person name="Fiebig A."/>
        </authorList>
    </citation>
    <scope>NUCLEOTIDE SEQUENCE [LARGE SCALE GENOMIC DNA]</scope>
</reference>
<evidence type="ECO:0000313" key="1">
    <source>
        <dbReference type="EnsemblPlants" id="AVESA.00010b.r2.2CG0281900.1.CDS.1"/>
    </source>
</evidence>
<protein>
    <submittedName>
        <fullName evidence="1">Uncharacterized protein</fullName>
    </submittedName>
</protein>
<accession>A0ACD5UMZ0</accession>
<name>A0ACD5UMZ0_AVESA</name>
<proteinExistence type="predicted"/>
<dbReference type="EnsemblPlants" id="AVESA.00010b.r2.2CG0281900.1">
    <property type="protein sequence ID" value="AVESA.00010b.r2.2CG0281900.1.CDS.1"/>
    <property type="gene ID" value="AVESA.00010b.r2.2CG0281900"/>
</dbReference>
<dbReference type="Proteomes" id="UP001732700">
    <property type="component" value="Chromosome 2C"/>
</dbReference>
<sequence length="229" mass="25452">MPILTHFALSLQLLRVLGMYRTDTGTEFKFYHVFPSIEKCQKWADTRLTLGKTKDGVYNPTAPPPAAGEGRPELGQKKAKMLKAAEAPAKRLQEYIERCIADTKAHTKKREEKTEQRWAQLLKNQDRKVNLLKANFAAKKRNTDLQFLMGGEDTSAMSSPVKAWYMARRKHILEEDNAESTPSFVPITSAVVPSPSSASTSSNQSTGHGADEPIPVAPDTPEEITPIDD</sequence>
<keyword evidence="2" id="KW-1185">Reference proteome</keyword>
<evidence type="ECO:0000313" key="2">
    <source>
        <dbReference type="Proteomes" id="UP001732700"/>
    </source>
</evidence>
<organism evidence="1 2">
    <name type="scientific">Avena sativa</name>
    <name type="common">Oat</name>
    <dbReference type="NCBI Taxonomy" id="4498"/>
    <lineage>
        <taxon>Eukaryota</taxon>
        <taxon>Viridiplantae</taxon>
        <taxon>Streptophyta</taxon>
        <taxon>Embryophyta</taxon>
        <taxon>Tracheophyta</taxon>
        <taxon>Spermatophyta</taxon>
        <taxon>Magnoliopsida</taxon>
        <taxon>Liliopsida</taxon>
        <taxon>Poales</taxon>
        <taxon>Poaceae</taxon>
        <taxon>BOP clade</taxon>
        <taxon>Pooideae</taxon>
        <taxon>Poodae</taxon>
        <taxon>Poeae</taxon>
        <taxon>Poeae Chloroplast Group 1 (Aveneae type)</taxon>
        <taxon>Aveninae</taxon>
        <taxon>Avena</taxon>
    </lineage>
</organism>
<reference evidence="1" key="2">
    <citation type="submission" date="2025-09" db="UniProtKB">
        <authorList>
            <consortium name="EnsemblPlants"/>
        </authorList>
    </citation>
    <scope>IDENTIFICATION</scope>
</reference>